<gene>
    <name evidence="1" type="ORF">TO73_1038</name>
</gene>
<reference evidence="2" key="1">
    <citation type="journal article" date="2015" name="PLoS ONE">
        <title>Complete Genome Sequence of Thermus aquaticus Y51MC23.</title>
        <authorList>
            <person name="Brumm P.J."/>
            <person name="Monsma S."/>
            <person name="Keough B."/>
            <person name="Jasinovica S."/>
            <person name="Ferguson E."/>
            <person name="Schoenfeld T."/>
            <person name="Lodes M."/>
            <person name="Mead D.A."/>
        </authorList>
    </citation>
    <scope>NUCLEOTIDE SEQUENCE [LARGE SCALE GENOMIC DNA]</scope>
    <source>
        <strain evidence="2">BAA-2747 / Y51MC23</strain>
    </source>
</reference>
<keyword evidence="2" id="KW-1185">Reference proteome</keyword>
<proteinExistence type="predicted"/>
<evidence type="ECO:0000313" key="1">
    <source>
        <dbReference type="EMBL" id="ALJ90886.1"/>
    </source>
</evidence>
<dbReference type="EMBL" id="CP010822">
    <property type="protein sequence ID" value="ALJ90886.1"/>
    <property type="molecule type" value="Genomic_DNA"/>
</dbReference>
<evidence type="ECO:0000313" key="2">
    <source>
        <dbReference type="Proteomes" id="UP000058660"/>
    </source>
</evidence>
<dbReference type="Proteomes" id="UP000058660">
    <property type="component" value="Chromosome"/>
</dbReference>
<keyword evidence="1" id="KW-0560">Oxidoreductase</keyword>
<organism evidence="1 2">
    <name type="scientific">Thermus aquaticus (strain ATCC BAA-2747 / Y51MC23)</name>
    <dbReference type="NCBI Taxonomy" id="498848"/>
    <lineage>
        <taxon>Bacteria</taxon>
        <taxon>Thermotogati</taxon>
        <taxon>Deinococcota</taxon>
        <taxon>Deinococci</taxon>
        <taxon>Thermales</taxon>
        <taxon>Thermaceae</taxon>
        <taxon>Thermus</taxon>
    </lineage>
</organism>
<protein>
    <submittedName>
        <fullName evidence="1">NADH-ubiquinone oxidoreductase chain F</fullName>
        <ecNumber evidence="1">1.6.5.3</ecNumber>
    </submittedName>
</protein>
<name>A0ABN4IKM1_THEA5</name>
<sequence length="49" mass="5426">MDDPVARARGFARLRKEAEGTYPPLGLEALSPVYALPGQSASWKPRGWR</sequence>
<dbReference type="GO" id="GO:0016491">
    <property type="term" value="F:oxidoreductase activity"/>
    <property type="evidence" value="ECO:0007669"/>
    <property type="project" value="UniProtKB-KW"/>
</dbReference>
<accession>A0ABN4IKM1</accession>
<dbReference type="EC" id="1.6.5.3" evidence="1"/>